<dbReference type="Gene3D" id="3.30.1520.10">
    <property type="entry name" value="Phox-like domain"/>
    <property type="match status" value="1"/>
</dbReference>
<dbReference type="PROSITE" id="PS50011">
    <property type="entry name" value="PROTEIN_KINASE_DOM"/>
    <property type="match status" value="1"/>
</dbReference>
<evidence type="ECO:0000259" key="23">
    <source>
        <dbReference type="PROSITE" id="PS50011"/>
    </source>
</evidence>
<evidence type="ECO:0000256" key="17">
    <source>
        <dbReference type="ARBA" id="ARBA00048679"/>
    </source>
</evidence>
<evidence type="ECO:0000256" key="15">
    <source>
        <dbReference type="ARBA" id="ARBA00023136"/>
    </source>
</evidence>
<keyword evidence="10" id="KW-0547">Nucleotide-binding</keyword>
<evidence type="ECO:0000256" key="5">
    <source>
        <dbReference type="ARBA" id="ARBA00022490"/>
    </source>
</evidence>
<keyword evidence="5" id="KW-0963">Cytoplasm</keyword>
<keyword evidence="11" id="KW-0967">Endosome</keyword>
<feature type="compositionally biased region" description="Low complexity" evidence="22">
    <location>
        <begin position="492"/>
        <end position="503"/>
    </location>
</feature>
<keyword evidence="7" id="KW-0597">Phosphoprotein</keyword>
<keyword evidence="15" id="KW-0472">Membrane</keyword>
<evidence type="ECO:0000313" key="25">
    <source>
        <dbReference type="EMBL" id="HDC48350.1"/>
    </source>
</evidence>
<evidence type="ECO:0000256" key="4">
    <source>
        <dbReference type="ARBA" id="ARBA00012513"/>
    </source>
</evidence>
<dbReference type="Pfam" id="PF00787">
    <property type="entry name" value="PX"/>
    <property type="match status" value="1"/>
</dbReference>
<dbReference type="CDD" id="cd05576">
    <property type="entry name" value="STKc_RPK118_like"/>
    <property type="match status" value="1"/>
</dbReference>
<feature type="region of interest" description="Disordered" evidence="22">
    <location>
        <begin position="204"/>
        <end position="227"/>
    </location>
</feature>
<evidence type="ECO:0000256" key="6">
    <source>
        <dbReference type="ARBA" id="ARBA00022527"/>
    </source>
</evidence>
<dbReference type="InterPro" id="IPR007330">
    <property type="entry name" value="MIT_dom"/>
</dbReference>
<feature type="region of interest" description="Disordered" evidence="22">
    <location>
        <begin position="441"/>
        <end position="463"/>
    </location>
</feature>
<dbReference type="SMART" id="SM00312">
    <property type="entry name" value="PX"/>
    <property type="match status" value="1"/>
</dbReference>
<evidence type="ECO:0000256" key="11">
    <source>
        <dbReference type="ARBA" id="ARBA00022753"/>
    </source>
</evidence>
<dbReference type="EMBL" id="DQIR01293932">
    <property type="protein sequence ID" value="HDC49410.1"/>
    <property type="molecule type" value="Transcribed_RNA"/>
</dbReference>
<protein>
    <recommendedName>
        <fullName evidence="20">Ribosomal protein S6 kinase delta-1</fullName>
        <ecNumber evidence="4">2.7.11.1</ecNumber>
    </recommendedName>
    <alternativeName>
        <fullName evidence="21">52 kDa ribosomal protein S6 kinase</fullName>
    </alternativeName>
</protein>
<dbReference type="CDD" id="cd02677">
    <property type="entry name" value="MIT_SNX15"/>
    <property type="match status" value="1"/>
</dbReference>
<dbReference type="PANTHER" id="PTHR15508">
    <property type="entry name" value="RIBOSOMAL PROTEIN S6 KINASE"/>
    <property type="match status" value="1"/>
</dbReference>
<dbReference type="Pfam" id="PF04212">
    <property type="entry name" value="MIT"/>
    <property type="match status" value="1"/>
</dbReference>
<dbReference type="InterPro" id="IPR001683">
    <property type="entry name" value="PX_dom"/>
</dbReference>
<keyword evidence="13" id="KW-0067">ATP-binding</keyword>
<dbReference type="SUPFAM" id="SSF116846">
    <property type="entry name" value="MIT domain"/>
    <property type="match status" value="1"/>
</dbReference>
<dbReference type="GO" id="GO:0004674">
    <property type="term" value="F:protein serine/threonine kinase activity"/>
    <property type="evidence" value="ECO:0007669"/>
    <property type="project" value="UniProtKB-KW"/>
</dbReference>
<evidence type="ECO:0000256" key="13">
    <source>
        <dbReference type="ARBA" id="ARBA00022840"/>
    </source>
</evidence>
<dbReference type="InterPro" id="IPR051866">
    <property type="entry name" value="Intracell_Sig-Traffick_Protein"/>
</dbReference>
<dbReference type="Pfam" id="PF00069">
    <property type="entry name" value="Pkinase"/>
    <property type="match status" value="1"/>
</dbReference>
<feature type="compositionally biased region" description="Low complexity" evidence="22">
    <location>
        <begin position="442"/>
        <end position="458"/>
    </location>
</feature>
<evidence type="ECO:0000259" key="24">
    <source>
        <dbReference type="PROSITE" id="PS50195"/>
    </source>
</evidence>
<dbReference type="GO" id="GO:0016020">
    <property type="term" value="C:membrane"/>
    <property type="evidence" value="ECO:0007669"/>
    <property type="project" value="UniProtKB-SubCell"/>
</dbReference>
<dbReference type="InterPro" id="IPR036871">
    <property type="entry name" value="PX_dom_sf"/>
</dbReference>
<comment type="subunit">
    <text evidence="19">Interacts with SPHK1 and phosphatidylinositol 3-phosphate. Interacts (via PX domain) with PRDX3.</text>
</comment>
<dbReference type="EC" id="2.7.11.1" evidence="4"/>
<dbReference type="EMBL" id="DQIR01292872">
    <property type="protein sequence ID" value="HDC48350.1"/>
    <property type="molecule type" value="Transcribed_RNA"/>
</dbReference>
<dbReference type="FunFam" id="3.30.1520.10:FF:000017">
    <property type="entry name" value="ribosomal protein S6 kinase delta-1 isoform X1"/>
    <property type="match status" value="1"/>
</dbReference>
<dbReference type="Gene3D" id="1.20.58.80">
    <property type="entry name" value="Phosphotransferase system, lactose/cellobiose-type IIA subunit"/>
    <property type="match status" value="1"/>
</dbReference>
<dbReference type="SMART" id="SM00220">
    <property type="entry name" value="S_TKc"/>
    <property type="match status" value="1"/>
</dbReference>
<feature type="compositionally biased region" description="Basic and acidic residues" evidence="22">
    <location>
        <begin position="212"/>
        <end position="223"/>
    </location>
</feature>
<dbReference type="SUPFAM" id="SSF64268">
    <property type="entry name" value="PX domain"/>
    <property type="match status" value="1"/>
</dbReference>
<dbReference type="SUPFAM" id="SSF56112">
    <property type="entry name" value="Protein kinase-like (PK-like)"/>
    <property type="match status" value="1"/>
</dbReference>
<dbReference type="GO" id="GO:0005769">
    <property type="term" value="C:early endosome"/>
    <property type="evidence" value="ECO:0007669"/>
    <property type="project" value="UniProtKB-SubCell"/>
</dbReference>
<dbReference type="PANTHER" id="PTHR15508:SF2">
    <property type="entry name" value="RIBOSOMAL PROTEIN S6 KINASE DELTA-1"/>
    <property type="match status" value="1"/>
</dbReference>
<sequence>MTSSRERGADLARFYTVTEPQRHPRGYTVYKVTARVVSRRNPEDVQEIIVWKRYSDFKKLHKELWQIHKSLFRHSELFPPFAKGIVFGRFDETVIEERRQCAEDLLQFSANIPALYNSKQLEDFFKGGIINDGSELIGPAEAYSDSLIDSFPECSTEGFSSDSDLISLTVDVDSLAEVDDGMASNQNSPIRTFGLSLSSDSSALGAVASESEPTKTEEERESRSLFPGSLKSRLGKRDYLEKAGELIKLALKKEEDDDYEAASDFYRKGVDLLLEGVQGESSPTRREAVKRRTAEYLMRAERLSSLYVKPQLDDISQPPGSLSSRPPWNLRSPAEELKAFRVLGVIDKVLLVMDTRTEQTFILKGLRKSSEYSRNRKTIIPRCVPNMVCLHKYIISEESVFLVLQHAEGGKLWSYVSKFLNRSPEESFDIEDVKKSSLAEVQLQQPTSSPQDSSSFESRGSDGGAMLQVLPLKTSLTPSSQDDSNQDEDGQDSSPRWPDSGSSSEEECTTSYLTLCNEYGQEKIEPGSLNEELFLKTERNDVHTKAAENFPAHFASDSDSPSTQHLAHELKFFPGDDGLEAVSSPRTSDSLSRSKNSPMEFFRIDSKDSTSELLGLDFGEKLYSLKSEPLKPFFTLSDGDSTSRSFSSSESKVEFIAQDTISRGSDDSVPVISFKDAAFDDVTGPDEGRPDLLVNLPGELEPLKDGAAVGPTKFTQTNVGKVESKLLETPDVLCLRLSTEQYQAHEEKGTEELHDPCRPKSHSIAEKHYAQGDLGMLFVDHSNTGDVPLLHSSDPKFQGLGLVESAVTADNTEGSLSHISNPLSGANEYNVNKDTLKTEEVLLFTDQADDLAKEEPDIFQRDSETKGASVLALEGDKEIHQIFEDLDNRLALNSRFYIPEGCIQRWAAEMVVALDALHREGIVCRDLNPNNILLNDRGHIQLTYFSRWSEVEDSCDSDAIERMYCAPEVGAITEETEACDWWSLGAVLFELLTGKTLVECHPAGINTHTTLNMPECVSEEARSLIQQLLQFNPVERLGAGVAGVEDIKSHPFFTPVDWAELMR</sequence>
<keyword evidence="8" id="KW-0808">Transferase</keyword>
<evidence type="ECO:0000256" key="19">
    <source>
        <dbReference type="ARBA" id="ARBA00063911"/>
    </source>
</evidence>
<dbReference type="AlphaFoldDB" id="A0A481AU39"/>
<dbReference type="InterPro" id="IPR000719">
    <property type="entry name" value="Prot_kinase_dom"/>
</dbReference>
<keyword evidence="6" id="KW-0723">Serine/threonine-protein kinase</keyword>
<evidence type="ECO:0000256" key="12">
    <source>
        <dbReference type="ARBA" id="ARBA00022777"/>
    </source>
</evidence>
<keyword evidence="12 25" id="KW-0418">Kinase</keyword>
<organism evidence="25">
    <name type="scientific">Sus scrofa</name>
    <name type="common">Pig</name>
    <dbReference type="NCBI Taxonomy" id="9823"/>
    <lineage>
        <taxon>Eukaryota</taxon>
        <taxon>Metazoa</taxon>
        <taxon>Chordata</taxon>
        <taxon>Craniata</taxon>
        <taxon>Vertebrata</taxon>
        <taxon>Euteleostomi</taxon>
        <taxon>Mammalia</taxon>
        <taxon>Eutheria</taxon>
        <taxon>Laurasiatheria</taxon>
        <taxon>Artiodactyla</taxon>
        <taxon>Suina</taxon>
        <taxon>Suidae</taxon>
        <taxon>Sus</taxon>
    </lineage>
</organism>
<comment type="catalytic activity">
    <reaction evidence="16">
        <text>L-threonyl-[protein] + ATP = O-phospho-L-threonyl-[protein] + ADP + H(+)</text>
        <dbReference type="Rhea" id="RHEA:46608"/>
        <dbReference type="Rhea" id="RHEA-COMP:11060"/>
        <dbReference type="Rhea" id="RHEA-COMP:11605"/>
        <dbReference type="ChEBI" id="CHEBI:15378"/>
        <dbReference type="ChEBI" id="CHEBI:30013"/>
        <dbReference type="ChEBI" id="CHEBI:30616"/>
        <dbReference type="ChEBI" id="CHEBI:61977"/>
        <dbReference type="ChEBI" id="CHEBI:456216"/>
        <dbReference type="EC" id="2.7.11.1"/>
    </reaction>
</comment>
<dbReference type="CDD" id="cd07287">
    <property type="entry name" value="PX_RPK118_like"/>
    <property type="match status" value="1"/>
</dbReference>
<evidence type="ECO:0000256" key="22">
    <source>
        <dbReference type="SAM" id="MobiDB-lite"/>
    </source>
</evidence>
<dbReference type="SMART" id="SM00745">
    <property type="entry name" value="MIT"/>
    <property type="match status" value="1"/>
</dbReference>
<comment type="catalytic activity">
    <reaction evidence="17">
        <text>L-seryl-[protein] + ATP = O-phospho-L-seryl-[protein] + ADP + H(+)</text>
        <dbReference type="Rhea" id="RHEA:17989"/>
        <dbReference type="Rhea" id="RHEA-COMP:9863"/>
        <dbReference type="Rhea" id="RHEA-COMP:11604"/>
        <dbReference type="ChEBI" id="CHEBI:15378"/>
        <dbReference type="ChEBI" id="CHEBI:29999"/>
        <dbReference type="ChEBI" id="CHEBI:30616"/>
        <dbReference type="ChEBI" id="CHEBI:83421"/>
        <dbReference type="ChEBI" id="CHEBI:456216"/>
        <dbReference type="EC" id="2.7.11.1"/>
    </reaction>
</comment>
<evidence type="ECO:0000256" key="7">
    <source>
        <dbReference type="ARBA" id="ARBA00022553"/>
    </source>
</evidence>
<feature type="compositionally biased region" description="Low complexity" evidence="22">
    <location>
        <begin position="583"/>
        <end position="594"/>
    </location>
</feature>
<evidence type="ECO:0000256" key="18">
    <source>
        <dbReference type="ARBA" id="ARBA00059823"/>
    </source>
</evidence>
<feature type="domain" description="PX" evidence="24">
    <location>
        <begin position="8"/>
        <end position="132"/>
    </location>
</feature>
<reference evidence="25" key="1">
    <citation type="journal article" date="2019" name="PeerJ">
        <title>Genes of the pig, Sus scrofa, reconstructed with EvidentialGene.</title>
        <authorList>
            <person name="Gilbert D.G."/>
        </authorList>
    </citation>
    <scope>NUCLEOTIDE SEQUENCE</scope>
</reference>
<dbReference type="GO" id="GO:0005524">
    <property type="term" value="F:ATP binding"/>
    <property type="evidence" value="ECO:0007669"/>
    <property type="project" value="UniProtKB-KW"/>
</dbReference>
<accession>A0A481AU39</accession>
<dbReference type="FunFam" id="1.20.58.80:FF:000005">
    <property type="entry name" value="ribosomal protein S6 kinase delta-1 isoform X1"/>
    <property type="match status" value="1"/>
</dbReference>
<evidence type="ECO:0000256" key="21">
    <source>
        <dbReference type="ARBA" id="ARBA00076910"/>
    </source>
</evidence>
<evidence type="ECO:0000256" key="14">
    <source>
        <dbReference type="ARBA" id="ARBA00023121"/>
    </source>
</evidence>
<dbReference type="InterPro" id="IPR035053">
    <property type="entry name" value="STK_RPK118-like"/>
</dbReference>
<feature type="domain" description="Protein kinase" evidence="23">
    <location>
        <begin position="763"/>
        <end position="1053"/>
    </location>
</feature>
<keyword evidence="14" id="KW-0446">Lipid-binding</keyword>
<dbReference type="InterPro" id="IPR042132">
    <property type="entry name" value="PX_S6K-delta-1"/>
</dbReference>
<evidence type="ECO:0000256" key="2">
    <source>
        <dbReference type="ARBA" id="ARBA00004412"/>
    </source>
</evidence>
<evidence type="ECO:0000256" key="3">
    <source>
        <dbReference type="ARBA" id="ARBA00004496"/>
    </source>
</evidence>
<evidence type="ECO:0000256" key="8">
    <source>
        <dbReference type="ARBA" id="ARBA00022679"/>
    </source>
</evidence>
<feature type="region of interest" description="Disordered" evidence="22">
    <location>
        <begin position="475"/>
        <end position="509"/>
    </location>
</feature>
<proteinExistence type="predicted"/>
<dbReference type="InterPro" id="IPR036181">
    <property type="entry name" value="MIT_dom_sf"/>
</dbReference>
<feature type="region of interest" description="Disordered" evidence="22">
    <location>
        <begin position="575"/>
        <end position="595"/>
    </location>
</feature>
<keyword evidence="9" id="KW-0677">Repeat</keyword>
<dbReference type="PROSITE" id="PS50195">
    <property type="entry name" value="PX"/>
    <property type="match status" value="1"/>
</dbReference>
<evidence type="ECO:0000256" key="1">
    <source>
        <dbReference type="ARBA" id="ARBA00004370"/>
    </source>
</evidence>
<dbReference type="Gene3D" id="1.10.510.10">
    <property type="entry name" value="Transferase(Phosphotransferase) domain 1"/>
    <property type="match status" value="1"/>
</dbReference>
<dbReference type="FunFam" id="1.10.510.10:FF:000221">
    <property type="entry name" value="ribosomal protein S6 kinase delta-1 isoform X1"/>
    <property type="match status" value="1"/>
</dbReference>
<comment type="subcellular location">
    <subcellularLocation>
        <location evidence="3">Cytoplasm</location>
    </subcellularLocation>
    <subcellularLocation>
        <location evidence="2">Early endosome</location>
    </subcellularLocation>
    <subcellularLocation>
        <location evidence="1">Membrane</location>
    </subcellularLocation>
</comment>
<name>A0A481AU39_PIG</name>
<dbReference type="InterPro" id="IPR011009">
    <property type="entry name" value="Kinase-like_dom_sf"/>
</dbReference>
<evidence type="ECO:0000256" key="9">
    <source>
        <dbReference type="ARBA" id="ARBA00022737"/>
    </source>
</evidence>
<evidence type="ECO:0000256" key="16">
    <source>
        <dbReference type="ARBA" id="ARBA00047899"/>
    </source>
</evidence>
<comment type="function">
    <text evidence="18">May be involved in transmitting sphingosine-1 phosphate (SPP)-mediated signaling into the cell. Plays a role in the recruitment of PRDX3 to early endosomes.</text>
</comment>
<evidence type="ECO:0000256" key="10">
    <source>
        <dbReference type="ARBA" id="ARBA00022741"/>
    </source>
</evidence>
<evidence type="ECO:0000256" key="20">
    <source>
        <dbReference type="ARBA" id="ARBA00072129"/>
    </source>
</evidence>
<dbReference type="GO" id="GO:0035091">
    <property type="term" value="F:phosphatidylinositol binding"/>
    <property type="evidence" value="ECO:0007669"/>
    <property type="project" value="InterPro"/>
</dbReference>